<dbReference type="GO" id="GO:0034599">
    <property type="term" value="P:cellular response to oxidative stress"/>
    <property type="evidence" value="ECO:0007669"/>
    <property type="project" value="InterPro"/>
</dbReference>
<evidence type="ECO:0000313" key="5">
    <source>
        <dbReference type="EMBL" id="SDC15961.1"/>
    </source>
</evidence>
<dbReference type="InterPro" id="IPR033877">
    <property type="entry name" value="Frm2/Hbn1"/>
</dbReference>
<gene>
    <name evidence="5" type="ORF">SAMN05421732_103276</name>
</gene>
<dbReference type="InterPro" id="IPR000415">
    <property type="entry name" value="Nitroreductase-like"/>
</dbReference>
<evidence type="ECO:0000256" key="2">
    <source>
        <dbReference type="ARBA" id="ARBA00022490"/>
    </source>
</evidence>
<dbReference type="STRING" id="1226327.SAMN05421732_103276"/>
<organism evidence="5 6">
    <name type="scientific">Acinetobacter kookii</name>
    <dbReference type="NCBI Taxonomy" id="1226327"/>
    <lineage>
        <taxon>Bacteria</taxon>
        <taxon>Pseudomonadati</taxon>
        <taxon>Pseudomonadota</taxon>
        <taxon>Gammaproteobacteria</taxon>
        <taxon>Moraxellales</taxon>
        <taxon>Moraxellaceae</taxon>
        <taxon>Acinetobacter</taxon>
    </lineage>
</organism>
<dbReference type="InterPro" id="IPR029479">
    <property type="entry name" value="Nitroreductase"/>
</dbReference>
<dbReference type="SUPFAM" id="SSF55469">
    <property type="entry name" value="FMN-dependent nitroreductase-like"/>
    <property type="match status" value="1"/>
</dbReference>
<evidence type="ECO:0000313" key="6">
    <source>
        <dbReference type="Proteomes" id="UP000243468"/>
    </source>
</evidence>
<dbReference type="Gene3D" id="3.40.109.10">
    <property type="entry name" value="NADH Oxidase"/>
    <property type="match status" value="1"/>
</dbReference>
<dbReference type="Pfam" id="PF00881">
    <property type="entry name" value="Nitroreductase"/>
    <property type="match status" value="1"/>
</dbReference>
<evidence type="ECO:0000256" key="3">
    <source>
        <dbReference type="ARBA" id="ARBA00023002"/>
    </source>
</evidence>
<name>A0A1G6JB47_9GAMM</name>
<reference evidence="6" key="1">
    <citation type="submission" date="2016-09" db="EMBL/GenBank/DDBJ databases">
        <authorList>
            <person name="Varghese N."/>
            <person name="Submissions S."/>
        </authorList>
    </citation>
    <scope>NUCLEOTIDE SEQUENCE [LARGE SCALE GENOMIC DNA]</scope>
    <source>
        <strain evidence="6">ANC 4667</strain>
    </source>
</reference>
<dbReference type="OrthoDB" id="9810617at2"/>
<dbReference type="RefSeq" id="WP_092819493.1">
    <property type="nucleotide sequence ID" value="NZ_BAABKJ010000004.1"/>
</dbReference>
<proteinExistence type="predicted"/>
<dbReference type="GO" id="GO:0016491">
    <property type="term" value="F:oxidoreductase activity"/>
    <property type="evidence" value="ECO:0007669"/>
    <property type="project" value="UniProtKB-KW"/>
</dbReference>
<keyword evidence="6" id="KW-1185">Reference proteome</keyword>
<dbReference type="EMBL" id="FMYO01000003">
    <property type="protein sequence ID" value="SDC15961.1"/>
    <property type="molecule type" value="Genomic_DNA"/>
</dbReference>
<dbReference type="CDD" id="cd02140">
    <property type="entry name" value="Frm2-like"/>
    <property type="match status" value="1"/>
</dbReference>
<keyword evidence="3" id="KW-0560">Oxidoreductase</keyword>
<dbReference type="PANTHER" id="PTHR43035:SF1">
    <property type="entry name" value="FATTY ACID REPRESSION MUTANT PROTEIN 2-RELATED"/>
    <property type="match status" value="1"/>
</dbReference>
<dbReference type="FunFam" id="3.40.109.10:FF:000001">
    <property type="entry name" value="Nitroreductase family"/>
    <property type="match status" value="1"/>
</dbReference>
<dbReference type="GO" id="GO:0005737">
    <property type="term" value="C:cytoplasm"/>
    <property type="evidence" value="ECO:0007669"/>
    <property type="project" value="UniProtKB-SubCell"/>
</dbReference>
<dbReference type="Proteomes" id="UP000243468">
    <property type="component" value="Unassembled WGS sequence"/>
</dbReference>
<dbReference type="PANTHER" id="PTHR43035">
    <property type="entry name" value="FATTY ACID REPRESSION MUTANT PROTEIN 2-RELATED"/>
    <property type="match status" value="1"/>
</dbReference>
<accession>A0A1G6JB47</accession>
<evidence type="ECO:0000256" key="1">
    <source>
        <dbReference type="ARBA" id="ARBA00004496"/>
    </source>
</evidence>
<keyword evidence="2" id="KW-0963">Cytoplasm</keyword>
<dbReference type="AlphaFoldDB" id="A0A1G6JB47"/>
<sequence>MALLEKIGHVLTADITKELKFKKRAAEEVNELTFVDQLKKRRSIYVLGKKVPFSQAYLAELIQEAVRSCPSALNSQSSRIVVLFGDSHQQFWEIVKEVQRKLVAVHVFAGAAMKIDQCVAGYGTVLFYEDQNIIQKLQKKIPFNADDFPVWSEQTSGMAQYAVWTALADSGIGACLQHYNPSIDKAVSEHFHIDESWLLRAQLVFGSIEQEADIKQESQTAERFRILN</sequence>
<protein>
    <recommendedName>
        <fullName evidence="4">Nitroreductase domain-containing protein</fullName>
    </recommendedName>
</protein>
<evidence type="ECO:0000259" key="4">
    <source>
        <dbReference type="Pfam" id="PF00881"/>
    </source>
</evidence>
<comment type="subcellular location">
    <subcellularLocation>
        <location evidence="1">Cytoplasm</location>
    </subcellularLocation>
</comment>
<feature type="domain" description="Nitroreductase" evidence="4">
    <location>
        <begin position="38"/>
        <end position="206"/>
    </location>
</feature>